<dbReference type="Proteomes" id="UP000070371">
    <property type="component" value="Chromosome"/>
</dbReference>
<dbReference type="InterPro" id="IPR036641">
    <property type="entry name" value="HPT_dom_sf"/>
</dbReference>
<dbReference type="Pfam" id="PF02518">
    <property type="entry name" value="HATPase_c"/>
    <property type="match status" value="1"/>
</dbReference>
<dbReference type="SMART" id="SM00091">
    <property type="entry name" value="PAS"/>
    <property type="match status" value="1"/>
</dbReference>
<dbReference type="Gene3D" id="3.30.450.20">
    <property type="entry name" value="PAS domain"/>
    <property type="match status" value="1"/>
</dbReference>
<dbReference type="InterPro" id="IPR001789">
    <property type="entry name" value="Sig_transdc_resp-reg_receiver"/>
</dbReference>
<dbReference type="PROSITE" id="PS50110">
    <property type="entry name" value="RESPONSE_REGULATORY"/>
    <property type="match status" value="1"/>
</dbReference>
<sequence length="771" mass="83945">MRSSNHLTPDAQLIALLDALHVQTIELARIIDQPDKELRHDLPILYAQIGAQGTFLQTLSSYTIKLFAKTSDDHRAQLSKLLIQILVIALLLAVSFISVVVLLYRSAREERATQISLANVTARLQSTIGASLDAVIVSDQNGVLLDYNGAAEHVFGYSRDEVLGKQALHYLIPESNRSIMRSEIRQHLETGESPLVGKGLLQLNGLKKGGEVIPIEVSIAPAVDGDQTIFISFVRDISEREAIKENILRSRDEALKMAKAKSDFITIMSHEMRTPLNGVISAHEVLSSTTLTPYQSKFFSIARSSAAHLLSHVNDVLDIASLDASETAPRKDRFSPLEAIEEIMENAQSLARARGNSLGADFTGADAGFYIGDKRRFRSILINLLGNAIKFTQNGHIQIDFGTFSQGDGTVCFEVHVTDNGLGIPNDKLEVIFNDFVRLNTGYDRDADGTGLGLSITRRMVQTMSGEMGVESEVGVGSTFWVKLPFVNCPPPETNKDEPSFNAASSVGNRTQGIRALLVEDNAINRTLMLEFLEDVGLEVRTAENGQTGVEAANATKFDYIFMDISMPVLDGIAATKKLRANGMGASAGAKIIGFTAHSSQESRDDCLAAGMYDVLVKPVGRADILAVLGFKPVAKTEAPILAGELLDIQQIESIRDVLGPERFAKTCARFRSEMKKGFQYLIEDLSNQPPVSQPKDLVIQIHKLAGLSASMGASALHAKLAAAQSIAETDNFDALREELNEAAICLERTLGAEVYDEAVTVNADPRERPR</sequence>
<dbReference type="CDD" id="cd17546">
    <property type="entry name" value="REC_hyHK_CKI1_RcsC-like"/>
    <property type="match status" value="1"/>
</dbReference>
<dbReference type="PROSITE" id="PS50112">
    <property type="entry name" value="PAS"/>
    <property type="match status" value="1"/>
</dbReference>
<organism evidence="11 12">
    <name type="scientific">Falsihalocynthiibacter arcticus</name>
    <dbReference type="NCBI Taxonomy" id="1579316"/>
    <lineage>
        <taxon>Bacteria</taxon>
        <taxon>Pseudomonadati</taxon>
        <taxon>Pseudomonadota</taxon>
        <taxon>Alphaproteobacteria</taxon>
        <taxon>Rhodobacterales</taxon>
        <taxon>Roseobacteraceae</taxon>
        <taxon>Falsihalocynthiibacter</taxon>
    </lineage>
</organism>
<evidence type="ECO:0000256" key="1">
    <source>
        <dbReference type="ARBA" id="ARBA00000085"/>
    </source>
</evidence>
<evidence type="ECO:0000313" key="12">
    <source>
        <dbReference type="Proteomes" id="UP000070371"/>
    </source>
</evidence>
<dbReference type="InterPro" id="IPR011006">
    <property type="entry name" value="CheY-like_superfamily"/>
</dbReference>
<dbReference type="EC" id="2.7.13.3" evidence="2"/>
<keyword evidence="7" id="KW-0812">Transmembrane</keyword>
<evidence type="ECO:0000259" key="9">
    <source>
        <dbReference type="PROSITE" id="PS50110"/>
    </source>
</evidence>
<evidence type="ECO:0000259" key="8">
    <source>
        <dbReference type="PROSITE" id="PS50109"/>
    </source>
</evidence>
<dbReference type="SMART" id="SM00448">
    <property type="entry name" value="REC"/>
    <property type="match status" value="1"/>
</dbReference>
<keyword evidence="12" id="KW-1185">Reference proteome</keyword>
<dbReference type="STRING" id="1579316.RC74_01695"/>
<evidence type="ECO:0000256" key="6">
    <source>
        <dbReference type="PROSITE-ProRule" id="PRU00169"/>
    </source>
</evidence>
<dbReference type="PANTHER" id="PTHR43047:SF64">
    <property type="entry name" value="HISTIDINE KINASE CONTAINING CHEY-HOMOLOGOUS RECEIVER DOMAIN AND PAS DOMAIN-RELATED"/>
    <property type="match status" value="1"/>
</dbReference>
<dbReference type="GO" id="GO:0000155">
    <property type="term" value="F:phosphorelay sensor kinase activity"/>
    <property type="evidence" value="ECO:0007669"/>
    <property type="project" value="InterPro"/>
</dbReference>
<dbReference type="InterPro" id="IPR036097">
    <property type="entry name" value="HisK_dim/P_sf"/>
</dbReference>
<dbReference type="Gene3D" id="1.20.120.160">
    <property type="entry name" value="HPT domain"/>
    <property type="match status" value="1"/>
</dbReference>
<keyword evidence="3 6" id="KW-0597">Phosphoprotein</keyword>
<dbReference type="Pfam" id="PF00989">
    <property type="entry name" value="PAS"/>
    <property type="match status" value="1"/>
</dbReference>
<dbReference type="GO" id="GO:0006355">
    <property type="term" value="P:regulation of DNA-templated transcription"/>
    <property type="evidence" value="ECO:0007669"/>
    <property type="project" value="InterPro"/>
</dbReference>
<dbReference type="InterPro" id="IPR035965">
    <property type="entry name" value="PAS-like_dom_sf"/>
</dbReference>
<feature type="transmembrane region" description="Helical" evidence="7">
    <location>
        <begin position="81"/>
        <end position="104"/>
    </location>
</feature>
<dbReference type="InterPro" id="IPR004358">
    <property type="entry name" value="Sig_transdc_His_kin-like_C"/>
</dbReference>
<dbReference type="InterPro" id="IPR000014">
    <property type="entry name" value="PAS"/>
</dbReference>
<dbReference type="SMART" id="SM00086">
    <property type="entry name" value="PAC"/>
    <property type="match status" value="1"/>
</dbReference>
<dbReference type="PROSITE" id="PS50109">
    <property type="entry name" value="HIS_KIN"/>
    <property type="match status" value="1"/>
</dbReference>
<evidence type="ECO:0000313" key="11">
    <source>
        <dbReference type="EMBL" id="AML50152.1"/>
    </source>
</evidence>
<keyword evidence="4" id="KW-0808">Transferase</keyword>
<dbReference type="InterPro" id="IPR003594">
    <property type="entry name" value="HATPase_dom"/>
</dbReference>
<dbReference type="OrthoDB" id="9801651at2"/>
<evidence type="ECO:0000256" key="4">
    <source>
        <dbReference type="ARBA" id="ARBA00022679"/>
    </source>
</evidence>
<dbReference type="InterPro" id="IPR003661">
    <property type="entry name" value="HisK_dim/P_dom"/>
</dbReference>
<evidence type="ECO:0000256" key="7">
    <source>
        <dbReference type="SAM" id="Phobius"/>
    </source>
</evidence>
<dbReference type="SMART" id="SM00387">
    <property type="entry name" value="HATPase_c"/>
    <property type="match status" value="1"/>
</dbReference>
<dbReference type="SUPFAM" id="SSF47226">
    <property type="entry name" value="Histidine-containing phosphotransfer domain, HPT domain"/>
    <property type="match status" value="1"/>
</dbReference>
<dbReference type="CDD" id="cd16922">
    <property type="entry name" value="HATPase_EvgS-ArcB-TorS-like"/>
    <property type="match status" value="1"/>
</dbReference>
<keyword evidence="7" id="KW-1133">Transmembrane helix</keyword>
<comment type="catalytic activity">
    <reaction evidence="1">
        <text>ATP + protein L-histidine = ADP + protein N-phospho-L-histidine.</text>
        <dbReference type="EC" id="2.7.13.3"/>
    </reaction>
</comment>
<name>A0A126UVQ1_9RHOB</name>
<evidence type="ECO:0000256" key="3">
    <source>
        <dbReference type="ARBA" id="ARBA00022553"/>
    </source>
</evidence>
<keyword evidence="7" id="KW-0472">Membrane</keyword>
<dbReference type="Gene3D" id="3.30.565.10">
    <property type="entry name" value="Histidine kinase-like ATPase, C-terminal domain"/>
    <property type="match status" value="1"/>
</dbReference>
<protein>
    <recommendedName>
        <fullName evidence="2">histidine kinase</fullName>
        <ecNumber evidence="2">2.7.13.3</ecNumber>
    </recommendedName>
</protein>
<feature type="domain" description="Response regulatory" evidence="9">
    <location>
        <begin position="515"/>
        <end position="633"/>
    </location>
</feature>
<dbReference type="SUPFAM" id="SSF55874">
    <property type="entry name" value="ATPase domain of HSP90 chaperone/DNA topoisomerase II/histidine kinase"/>
    <property type="match status" value="1"/>
</dbReference>
<evidence type="ECO:0000256" key="2">
    <source>
        <dbReference type="ARBA" id="ARBA00012438"/>
    </source>
</evidence>
<feature type="domain" description="PAS" evidence="10">
    <location>
        <begin position="120"/>
        <end position="191"/>
    </location>
</feature>
<dbReference type="SMART" id="SM00388">
    <property type="entry name" value="HisKA"/>
    <property type="match status" value="1"/>
</dbReference>
<dbReference type="PRINTS" id="PR00344">
    <property type="entry name" value="BCTRLSENSOR"/>
</dbReference>
<dbReference type="SUPFAM" id="SSF55785">
    <property type="entry name" value="PYP-like sensor domain (PAS domain)"/>
    <property type="match status" value="1"/>
</dbReference>
<dbReference type="SUPFAM" id="SSF47384">
    <property type="entry name" value="Homodimeric domain of signal transducing histidine kinase"/>
    <property type="match status" value="1"/>
</dbReference>
<dbReference type="InterPro" id="IPR013767">
    <property type="entry name" value="PAS_fold"/>
</dbReference>
<dbReference type="InterPro" id="IPR001610">
    <property type="entry name" value="PAC"/>
</dbReference>
<dbReference type="InterPro" id="IPR036890">
    <property type="entry name" value="HATPase_C_sf"/>
</dbReference>
<dbReference type="Pfam" id="PF00072">
    <property type="entry name" value="Response_reg"/>
    <property type="match status" value="1"/>
</dbReference>
<accession>A0A126UVQ1</accession>
<dbReference type="RefSeq" id="WP_062628108.1">
    <property type="nucleotide sequence ID" value="NZ_CP014327.1"/>
</dbReference>
<dbReference type="SUPFAM" id="SSF52172">
    <property type="entry name" value="CheY-like"/>
    <property type="match status" value="1"/>
</dbReference>
<dbReference type="PANTHER" id="PTHR43047">
    <property type="entry name" value="TWO-COMPONENT HISTIDINE PROTEIN KINASE"/>
    <property type="match status" value="1"/>
</dbReference>
<dbReference type="Gene3D" id="1.10.287.130">
    <property type="match status" value="1"/>
</dbReference>
<dbReference type="CDD" id="cd00130">
    <property type="entry name" value="PAS"/>
    <property type="match status" value="1"/>
</dbReference>
<dbReference type="AlphaFoldDB" id="A0A126UVQ1"/>
<evidence type="ECO:0000256" key="5">
    <source>
        <dbReference type="ARBA" id="ARBA00022777"/>
    </source>
</evidence>
<dbReference type="KEGG" id="hat:RC74_01695"/>
<dbReference type="Gene3D" id="3.40.50.2300">
    <property type="match status" value="1"/>
</dbReference>
<dbReference type="CDD" id="cd00082">
    <property type="entry name" value="HisKA"/>
    <property type="match status" value="1"/>
</dbReference>
<reference evidence="11 12" key="1">
    <citation type="submission" date="2016-02" db="EMBL/GenBank/DDBJ databases">
        <title>Complete genome sequence of Halocynthiibacter arcticus PAMC 20958t from arctic marine sediment.</title>
        <authorList>
            <person name="Lee Y.M."/>
            <person name="Baek K."/>
            <person name="Lee H.K."/>
            <person name="Shin S.C."/>
        </authorList>
    </citation>
    <scope>NUCLEOTIDE SEQUENCE [LARGE SCALE GENOMIC DNA]</scope>
    <source>
        <strain evidence="11">PAMC 20958</strain>
    </source>
</reference>
<dbReference type="NCBIfam" id="TIGR00229">
    <property type="entry name" value="sensory_box"/>
    <property type="match status" value="1"/>
</dbReference>
<feature type="domain" description="Histidine kinase" evidence="8">
    <location>
        <begin position="267"/>
        <end position="488"/>
    </location>
</feature>
<dbReference type="EMBL" id="CP014327">
    <property type="protein sequence ID" value="AML50152.1"/>
    <property type="molecule type" value="Genomic_DNA"/>
</dbReference>
<keyword evidence="5" id="KW-0418">Kinase</keyword>
<dbReference type="InterPro" id="IPR005467">
    <property type="entry name" value="His_kinase_dom"/>
</dbReference>
<feature type="modified residue" description="4-aspartylphosphate" evidence="6">
    <location>
        <position position="564"/>
    </location>
</feature>
<dbReference type="Pfam" id="PF00512">
    <property type="entry name" value="HisKA"/>
    <property type="match status" value="1"/>
</dbReference>
<proteinExistence type="predicted"/>
<gene>
    <name evidence="11" type="ORF">RC74_01695</name>
</gene>
<evidence type="ECO:0000259" key="10">
    <source>
        <dbReference type="PROSITE" id="PS50112"/>
    </source>
</evidence>